<protein>
    <submittedName>
        <fullName evidence="2">Uncharacterized protein</fullName>
    </submittedName>
</protein>
<evidence type="ECO:0000313" key="3">
    <source>
        <dbReference type="Proteomes" id="UP000054248"/>
    </source>
</evidence>
<feature type="region of interest" description="Disordered" evidence="1">
    <location>
        <begin position="82"/>
        <end position="138"/>
    </location>
</feature>
<organism evidence="2 3">
    <name type="scientific">Tulasnella calospora MUT 4182</name>
    <dbReference type="NCBI Taxonomy" id="1051891"/>
    <lineage>
        <taxon>Eukaryota</taxon>
        <taxon>Fungi</taxon>
        <taxon>Dikarya</taxon>
        <taxon>Basidiomycota</taxon>
        <taxon>Agaricomycotina</taxon>
        <taxon>Agaricomycetes</taxon>
        <taxon>Cantharellales</taxon>
        <taxon>Tulasnellaceae</taxon>
        <taxon>Tulasnella</taxon>
    </lineage>
</organism>
<sequence>MSNSSAPQYPHTVPTVVRSDRAPDSHPAPSFLGTSPNGRTMGDDPHLPDDSDGQEVHQTGRRVRGLMGIVKLLLRCWPLRIGRAGRDSAPPAQQGRRRPPEIRVRTNHTPATVARVDRETPLPQYTPPPPYTQRSPML</sequence>
<dbReference type="EMBL" id="KN822962">
    <property type="protein sequence ID" value="KIO31496.1"/>
    <property type="molecule type" value="Genomic_DNA"/>
</dbReference>
<evidence type="ECO:0000256" key="1">
    <source>
        <dbReference type="SAM" id="MobiDB-lite"/>
    </source>
</evidence>
<feature type="region of interest" description="Disordered" evidence="1">
    <location>
        <begin position="1"/>
        <end position="64"/>
    </location>
</feature>
<gene>
    <name evidence="2" type="ORF">M407DRAFT_130967</name>
</gene>
<keyword evidence="3" id="KW-1185">Reference proteome</keyword>
<evidence type="ECO:0000313" key="2">
    <source>
        <dbReference type="EMBL" id="KIO31496.1"/>
    </source>
</evidence>
<reference evidence="3" key="2">
    <citation type="submission" date="2015-01" db="EMBL/GenBank/DDBJ databases">
        <title>Evolutionary Origins and Diversification of the Mycorrhizal Mutualists.</title>
        <authorList>
            <consortium name="DOE Joint Genome Institute"/>
            <consortium name="Mycorrhizal Genomics Consortium"/>
            <person name="Kohler A."/>
            <person name="Kuo A."/>
            <person name="Nagy L.G."/>
            <person name="Floudas D."/>
            <person name="Copeland A."/>
            <person name="Barry K.W."/>
            <person name="Cichocki N."/>
            <person name="Veneault-Fourrey C."/>
            <person name="LaButti K."/>
            <person name="Lindquist E.A."/>
            <person name="Lipzen A."/>
            <person name="Lundell T."/>
            <person name="Morin E."/>
            <person name="Murat C."/>
            <person name="Riley R."/>
            <person name="Ohm R."/>
            <person name="Sun H."/>
            <person name="Tunlid A."/>
            <person name="Henrissat B."/>
            <person name="Grigoriev I.V."/>
            <person name="Hibbett D.S."/>
            <person name="Martin F."/>
        </authorList>
    </citation>
    <scope>NUCLEOTIDE SEQUENCE [LARGE SCALE GENOMIC DNA]</scope>
    <source>
        <strain evidence="3">MUT 4182</strain>
    </source>
</reference>
<dbReference type="Proteomes" id="UP000054248">
    <property type="component" value="Unassembled WGS sequence"/>
</dbReference>
<name>A0A0C3QRS8_9AGAM</name>
<dbReference type="HOGENOM" id="CLU_1856755_0_0_1"/>
<proteinExistence type="predicted"/>
<dbReference type="AlphaFoldDB" id="A0A0C3QRS8"/>
<reference evidence="2 3" key="1">
    <citation type="submission" date="2014-04" db="EMBL/GenBank/DDBJ databases">
        <authorList>
            <consortium name="DOE Joint Genome Institute"/>
            <person name="Kuo A."/>
            <person name="Girlanda M."/>
            <person name="Perotto S."/>
            <person name="Kohler A."/>
            <person name="Nagy L.G."/>
            <person name="Floudas D."/>
            <person name="Copeland A."/>
            <person name="Barry K.W."/>
            <person name="Cichocki N."/>
            <person name="Veneault-Fourrey C."/>
            <person name="LaButti K."/>
            <person name="Lindquist E.A."/>
            <person name="Lipzen A."/>
            <person name="Lundell T."/>
            <person name="Morin E."/>
            <person name="Murat C."/>
            <person name="Sun H."/>
            <person name="Tunlid A."/>
            <person name="Henrissat B."/>
            <person name="Grigoriev I.V."/>
            <person name="Hibbett D.S."/>
            <person name="Martin F."/>
            <person name="Nordberg H.P."/>
            <person name="Cantor M.N."/>
            <person name="Hua S.X."/>
        </authorList>
    </citation>
    <scope>NUCLEOTIDE SEQUENCE [LARGE SCALE GENOMIC DNA]</scope>
    <source>
        <strain evidence="2 3">MUT 4182</strain>
    </source>
</reference>
<accession>A0A0C3QRS8</accession>